<dbReference type="EMBL" id="MLJW01000080">
    <property type="protein sequence ID" value="OIR01816.1"/>
    <property type="molecule type" value="Genomic_DNA"/>
</dbReference>
<gene>
    <name evidence="1" type="ORF">GALL_161180</name>
</gene>
<organism evidence="1">
    <name type="scientific">mine drainage metagenome</name>
    <dbReference type="NCBI Taxonomy" id="410659"/>
    <lineage>
        <taxon>unclassified sequences</taxon>
        <taxon>metagenomes</taxon>
        <taxon>ecological metagenomes</taxon>
    </lineage>
</organism>
<sequence length="50" mass="5724">MESRIQNSESRRTSAKTFEDLIILGPTDRRQRNAGRLLGSHHRTILNSGF</sequence>
<reference evidence="1" key="1">
    <citation type="submission" date="2016-10" db="EMBL/GenBank/DDBJ databases">
        <title>Sequence of Gallionella enrichment culture.</title>
        <authorList>
            <person name="Poehlein A."/>
            <person name="Muehling M."/>
            <person name="Daniel R."/>
        </authorList>
    </citation>
    <scope>NUCLEOTIDE SEQUENCE</scope>
</reference>
<name>A0A1J5SCN9_9ZZZZ</name>
<dbReference type="AlphaFoldDB" id="A0A1J5SCN9"/>
<accession>A0A1J5SCN9</accession>
<proteinExistence type="predicted"/>
<protein>
    <submittedName>
        <fullName evidence="1">Uncharacterized protein</fullName>
    </submittedName>
</protein>
<comment type="caution">
    <text evidence="1">The sequence shown here is derived from an EMBL/GenBank/DDBJ whole genome shotgun (WGS) entry which is preliminary data.</text>
</comment>
<evidence type="ECO:0000313" key="1">
    <source>
        <dbReference type="EMBL" id="OIR01816.1"/>
    </source>
</evidence>